<keyword evidence="1" id="KW-0175">Coiled coil</keyword>
<evidence type="ECO:0000256" key="1">
    <source>
        <dbReference type="SAM" id="Coils"/>
    </source>
</evidence>
<sequence>MDKLNRDLGRLEGKVEKLDDDVDDLKRMVAEIHQTISEARGGWKTLVVVGTVSSALTTAAIKAIAWLKGA</sequence>
<accession>A0A1T5JCI5</accession>
<name>A0A1T5JCI5_9GAMM</name>
<keyword evidence="3" id="KW-1185">Reference proteome</keyword>
<gene>
    <name evidence="2" type="ORF">SAMN06296058_0698</name>
</gene>
<dbReference type="STRING" id="428993.SAMN06296058_0698"/>
<evidence type="ECO:0000313" key="3">
    <source>
        <dbReference type="Proteomes" id="UP000190341"/>
    </source>
</evidence>
<reference evidence="2 3" key="1">
    <citation type="submission" date="2017-02" db="EMBL/GenBank/DDBJ databases">
        <authorList>
            <person name="Peterson S.W."/>
        </authorList>
    </citation>
    <scope>NUCLEOTIDE SEQUENCE [LARGE SCALE GENOMIC DNA]</scope>
    <source>
        <strain evidence="2 3">P15</strain>
    </source>
</reference>
<dbReference type="RefSeq" id="WP_139381372.1">
    <property type="nucleotide sequence ID" value="NZ_BMCL01000003.1"/>
</dbReference>
<protein>
    <recommendedName>
        <fullName evidence="4">Haemolysin XhlA</fullName>
    </recommendedName>
</protein>
<proteinExistence type="predicted"/>
<dbReference type="Proteomes" id="UP000190341">
    <property type="component" value="Unassembled WGS sequence"/>
</dbReference>
<feature type="coiled-coil region" evidence="1">
    <location>
        <begin position="1"/>
        <end position="35"/>
    </location>
</feature>
<organism evidence="2 3">
    <name type="scientific">Pseudoxanthomonas indica</name>
    <dbReference type="NCBI Taxonomy" id="428993"/>
    <lineage>
        <taxon>Bacteria</taxon>
        <taxon>Pseudomonadati</taxon>
        <taxon>Pseudomonadota</taxon>
        <taxon>Gammaproteobacteria</taxon>
        <taxon>Lysobacterales</taxon>
        <taxon>Lysobacteraceae</taxon>
        <taxon>Pseudoxanthomonas</taxon>
    </lineage>
</organism>
<dbReference type="EMBL" id="FUZV01000001">
    <property type="protein sequence ID" value="SKC49150.1"/>
    <property type="molecule type" value="Genomic_DNA"/>
</dbReference>
<evidence type="ECO:0000313" key="2">
    <source>
        <dbReference type="EMBL" id="SKC49150.1"/>
    </source>
</evidence>
<dbReference type="AlphaFoldDB" id="A0A1T5JCI5"/>
<evidence type="ECO:0008006" key="4">
    <source>
        <dbReference type="Google" id="ProtNLM"/>
    </source>
</evidence>